<feature type="region of interest" description="Disordered" evidence="7">
    <location>
        <begin position="154"/>
        <end position="175"/>
    </location>
</feature>
<proteinExistence type="inferred from homology"/>
<dbReference type="Gene3D" id="1.20.120.1900">
    <property type="entry name" value="Gamma-tubulin complex, C-terminal domain"/>
    <property type="match status" value="1"/>
</dbReference>
<dbReference type="PANTHER" id="PTHR19302:SF14">
    <property type="entry name" value="GAMMA-TUBULIN COMPLEX COMPONENT 3"/>
    <property type="match status" value="1"/>
</dbReference>
<keyword evidence="3" id="KW-0963">Cytoplasm</keyword>
<dbReference type="GeneID" id="28975663"/>
<protein>
    <submittedName>
        <fullName evidence="10">Uncharacterized protein</fullName>
    </submittedName>
</protein>
<feature type="coiled-coil region" evidence="6">
    <location>
        <begin position="187"/>
        <end position="214"/>
    </location>
</feature>
<dbReference type="GO" id="GO:0000930">
    <property type="term" value="C:gamma-tubulin complex"/>
    <property type="evidence" value="ECO:0007669"/>
    <property type="project" value="TreeGrafter"/>
</dbReference>
<evidence type="ECO:0000256" key="2">
    <source>
        <dbReference type="ARBA" id="ARBA00010337"/>
    </source>
</evidence>
<evidence type="ECO:0000313" key="11">
    <source>
        <dbReference type="Proteomes" id="UP000053890"/>
    </source>
</evidence>
<dbReference type="GO" id="GO:0051225">
    <property type="term" value="P:spindle assembly"/>
    <property type="evidence" value="ECO:0007669"/>
    <property type="project" value="TreeGrafter"/>
</dbReference>
<name>A0A0P9EQF3_RHOGW</name>
<dbReference type="GO" id="GO:0043015">
    <property type="term" value="F:gamma-tubulin binding"/>
    <property type="evidence" value="ECO:0007669"/>
    <property type="project" value="InterPro"/>
</dbReference>
<dbReference type="RefSeq" id="XP_018267784.1">
    <property type="nucleotide sequence ID" value="XM_018415215.1"/>
</dbReference>
<feature type="domain" description="Gamma tubulin complex component protein N-terminal" evidence="9">
    <location>
        <begin position="37"/>
        <end position="458"/>
    </location>
</feature>
<keyword evidence="11" id="KW-1185">Reference proteome</keyword>
<dbReference type="Pfam" id="PF04130">
    <property type="entry name" value="GCP_C_terminal"/>
    <property type="match status" value="1"/>
</dbReference>
<evidence type="ECO:0000256" key="3">
    <source>
        <dbReference type="ARBA" id="ARBA00022490"/>
    </source>
</evidence>
<dbReference type="AlphaFoldDB" id="A0A0P9EQF3"/>
<dbReference type="GO" id="GO:0051321">
    <property type="term" value="P:meiotic cell cycle"/>
    <property type="evidence" value="ECO:0007669"/>
    <property type="project" value="TreeGrafter"/>
</dbReference>
<dbReference type="EMBL" id="KQ474091">
    <property type="protein sequence ID" value="KPV71735.1"/>
    <property type="molecule type" value="Genomic_DNA"/>
</dbReference>
<sequence length="796" mass="88733">MAVLLAQHRASSSSTGQPLQSDCNGPLLPPVPEPLLLRDILYLFQGIDGKFVRFRNHPPPRAGPKRTFVRGEIVVEGGGVADELPEGAAAVPAVDAASAALEDGIEFVGLAGSGYSLPAPTRALLHQLSELGWLYRKIDAALVRAADSASLVAKGKGRSRAGDRDRRADKKAAPPAPVVGMVEQSLHAELKKEMTEYFRLVAVLEAKLEGVEDEDEGGQGQGGGREALEGLAHVEGLSGGLTLRKLDVWTQDVRLRMRMMGTLVAEAGGTNIGGAFLSTLHVYTSNGDPFISSFSSRLLQTLSVPFFATLSDWIYTGELHDPYDEFFVALNPALLEGAAGEAARRRQRGARAGAEDEYGADSSGDVGVQVHELWAQKFEFRKDMLPAFLTESFGHKIFSTGKSLNYMKYSCDDAAWVVERSRAEIRTLQYADMVDLERSIALAYSKASQRLFELFFDKFRLMDHLCTLKDYLMLGKGDFVEILMEQLGPSLGKPANTLYRHNLTSTLETAVRSSTPPSEVLTDVLRRLDARMLDFEQGQVGWDVFVLEYKVDAPLSTVLDPLALDSYRSLFKHLWEIKRVEYALNECWKTLMTKTRLLKQGSALAYDLHQARISLSEMIFFVRQVEYYCHLEVVACQWAELEDFVAKKEGDLDQLVDAHRKYLTKLTDKALLKAQGRRKKDVKPLVEQLRDIWKVMLQWKNVADDLFAYAMQHESYARATADSTRSTALVLRPPTAEQLEKLEDRLASYGSLFRERATELVVGLERSPDLDMKFLAVRLNFNYQFRPDPTSAKSEA</sequence>
<dbReference type="GO" id="GO:0000278">
    <property type="term" value="P:mitotic cell cycle"/>
    <property type="evidence" value="ECO:0007669"/>
    <property type="project" value="TreeGrafter"/>
</dbReference>
<keyword evidence="4" id="KW-0493">Microtubule</keyword>
<gene>
    <name evidence="10" type="ORF">RHOBADRAFT_49017</name>
</gene>
<accession>A0A0P9EQF3</accession>
<dbReference type="GO" id="GO:0044732">
    <property type="term" value="C:mitotic spindle pole body"/>
    <property type="evidence" value="ECO:0007669"/>
    <property type="project" value="TreeGrafter"/>
</dbReference>
<evidence type="ECO:0000256" key="5">
    <source>
        <dbReference type="ARBA" id="ARBA00023212"/>
    </source>
</evidence>
<dbReference type="GO" id="GO:0031122">
    <property type="term" value="P:cytoplasmic microtubule organization"/>
    <property type="evidence" value="ECO:0007669"/>
    <property type="project" value="TreeGrafter"/>
</dbReference>
<keyword evidence="5" id="KW-0206">Cytoskeleton</keyword>
<dbReference type="Pfam" id="PF17681">
    <property type="entry name" value="GCP_N_terminal"/>
    <property type="match status" value="1"/>
</dbReference>
<dbReference type="PANTHER" id="PTHR19302">
    <property type="entry name" value="GAMMA TUBULIN COMPLEX PROTEIN"/>
    <property type="match status" value="1"/>
</dbReference>
<dbReference type="OrthoDB" id="5860513at2759"/>
<dbReference type="STRING" id="578459.A0A0P9EQF3"/>
<feature type="compositionally biased region" description="Basic and acidic residues" evidence="7">
    <location>
        <begin position="160"/>
        <end position="172"/>
    </location>
</feature>
<reference evidence="10 11" key="1">
    <citation type="journal article" date="2015" name="Front. Microbiol.">
        <title>Genome sequence of the plant growth promoting endophytic yeast Rhodotorula graminis WP1.</title>
        <authorList>
            <person name="Firrincieli A."/>
            <person name="Otillar R."/>
            <person name="Salamov A."/>
            <person name="Schmutz J."/>
            <person name="Khan Z."/>
            <person name="Redman R.S."/>
            <person name="Fleck N.D."/>
            <person name="Lindquist E."/>
            <person name="Grigoriev I.V."/>
            <person name="Doty S.L."/>
        </authorList>
    </citation>
    <scope>NUCLEOTIDE SEQUENCE [LARGE SCALE GENOMIC DNA]</scope>
    <source>
        <strain evidence="10 11">WP1</strain>
    </source>
</reference>
<dbReference type="GO" id="GO:0005874">
    <property type="term" value="C:microtubule"/>
    <property type="evidence" value="ECO:0007669"/>
    <property type="project" value="UniProtKB-KW"/>
</dbReference>
<dbReference type="InterPro" id="IPR042241">
    <property type="entry name" value="GCP_C_sf"/>
</dbReference>
<evidence type="ECO:0000256" key="1">
    <source>
        <dbReference type="ARBA" id="ARBA00004245"/>
    </source>
</evidence>
<dbReference type="Proteomes" id="UP000053890">
    <property type="component" value="Unassembled WGS sequence"/>
</dbReference>
<dbReference type="InterPro" id="IPR041470">
    <property type="entry name" value="GCP_N"/>
</dbReference>
<evidence type="ECO:0000259" key="9">
    <source>
        <dbReference type="Pfam" id="PF17681"/>
    </source>
</evidence>
<keyword evidence="6" id="KW-0175">Coiled coil</keyword>
<dbReference type="InterPro" id="IPR040457">
    <property type="entry name" value="GCP_C"/>
</dbReference>
<comment type="subcellular location">
    <subcellularLocation>
        <location evidence="1">Cytoplasm</location>
        <location evidence="1">Cytoskeleton</location>
    </subcellularLocation>
</comment>
<evidence type="ECO:0000259" key="8">
    <source>
        <dbReference type="Pfam" id="PF04130"/>
    </source>
</evidence>
<evidence type="ECO:0000313" key="10">
    <source>
        <dbReference type="EMBL" id="KPV71735.1"/>
    </source>
</evidence>
<dbReference type="GO" id="GO:0007020">
    <property type="term" value="P:microtubule nucleation"/>
    <property type="evidence" value="ECO:0007669"/>
    <property type="project" value="InterPro"/>
</dbReference>
<dbReference type="InterPro" id="IPR007259">
    <property type="entry name" value="GCP"/>
</dbReference>
<evidence type="ECO:0000256" key="4">
    <source>
        <dbReference type="ARBA" id="ARBA00022701"/>
    </source>
</evidence>
<dbReference type="GO" id="GO:0051011">
    <property type="term" value="F:microtubule minus-end binding"/>
    <property type="evidence" value="ECO:0007669"/>
    <property type="project" value="TreeGrafter"/>
</dbReference>
<evidence type="ECO:0000256" key="6">
    <source>
        <dbReference type="SAM" id="Coils"/>
    </source>
</evidence>
<evidence type="ECO:0000256" key="7">
    <source>
        <dbReference type="SAM" id="MobiDB-lite"/>
    </source>
</evidence>
<feature type="domain" description="Gamma tubulin complex component C-terminal" evidence="8">
    <location>
        <begin position="461"/>
        <end position="782"/>
    </location>
</feature>
<organism evidence="10 11">
    <name type="scientific">Rhodotorula graminis (strain WP1)</name>
    <dbReference type="NCBI Taxonomy" id="578459"/>
    <lineage>
        <taxon>Eukaryota</taxon>
        <taxon>Fungi</taxon>
        <taxon>Dikarya</taxon>
        <taxon>Basidiomycota</taxon>
        <taxon>Pucciniomycotina</taxon>
        <taxon>Microbotryomycetes</taxon>
        <taxon>Sporidiobolales</taxon>
        <taxon>Sporidiobolaceae</taxon>
        <taxon>Rhodotorula</taxon>
    </lineage>
</organism>
<comment type="similarity">
    <text evidence="2">Belongs to the TUBGCP family.</text>
</comment>
<dbReference type="GO" id="GO:0000922">
    <property type="term" value="C:spindle pole"/>
    <property type="evidence" value="ECO:0007669"/>
    <property type="project" value="InterPro"/>
</dbReference>
<dbReference type="OMA" id="MRMMSVC"/>